<dbReference type="Gene3D" id="2.160.20.60">
    <property type="entry name" value="Glutamate synthase, alpha subunit, C-terminal domain"/>
    <property type="match status" value="1"/>
</dbReference>
<name>A0A1S9N5G7_CLOBE</name>
<organism evidence="1 2">
    <name type="scientific">Clostridium beijerinckii</name>
    <name type="common">Clostridium MP</name>
    <dbReference type="NCBI Taxonomy" id="1520"/>
    <lineage>
        <taxon>Bacteria</taxon>
        <taxon>Bacillati</taxon>
        <taxon>Bacillota</taxon>
        <taxon>Clostridia</taxon>
        <taxon>Eubacteriales</taxon>
        <taxon>Clostridiaceae</taxon>
        <taxon>Clostridium</taxon>
    </lineage>
</organism>
<protein>
    <submittedName>
        <fullName evidence="1">Glutamate synthase</fullName>
    </submittedName>
</protein>
<accession>A0A1S9N5G7</accession>
<dbReference type="GO" id="GO:0016491">
    <property type="term" value="F:oxidoreductase activity"/>
    <property type="evidence" value="ECO:0007669"/>
    <property type="project" value="InterPro"/>
</dbReference>
<dbReference type="PANTHER" id="PTHR39673">
    <property type="entry name" value="TUNGSTEN FORMYLMETHANOFURAN DEHYDROGENASE, SUBUNIT C (FWDC)"/>
    <property type="match status" value="1"/>
</dbReference>
<dbReference type="InterPro" id="IPR036485">
    <property type="entry name" value="Glu_synth_asu_C_sf"/>
</dbReference>
<dbReference type="AlphaFoldDB" id="A0A1S9N5G7"/>
<dbReference type="RefSeq" id="WP_078115874.1">
    <property type="nucleotide sequence ID" value="NZ_MWMH01000004.1"/>
</dbReference>
<sequence length="243" mass="26618">MECLDLQLVENDKVNNLIKEKMKKGIKEITLKNVNSMHNIGAGLYGDCEIIIEDSTGLYTCSFMEGPRVVVKGNVGWYAGDDMMSGELIIEKNTGCNVGAYINGGDIVIYGNTGSRVGYGMKGGNIIVCGSAGRWAGQMAMGGNLIVLGKMGDKIGESMYEGKIFTQDLDAKNKMGGNVFYDDITEEEQAKLKELFKKYNIDAEAKNFHVIRPSLTGRHEYVLFKPDLKPELAKKYSAKKGGV</sequence>
<comment type="caution">
    <text evidence="1">The sequence shown here is derived from an EMBL/GenBank/DDBJ whole genome shotgun (WGS) entry which is preliminary data.</text>
</comment>
<dbReference type="PANTHER" id="PTHR39673:SF5">
    <property type="entry name" value="TUNGSTEN-CONTAINING FORMYLMETHANOFURAN DEHYDROGENASE 2 SUBUNIT C"/>
    <property type="match status" value="1"/>
</dbReference>
<proteinExistence type="predicted"/>
<dbReference type="EMBL" id="MWMH01000004">
    <property type="protein sequence ID" value="OOP72776.1"/>
    <property type="molecule type" value="Genomic_DNA"/>
</dbReference>
<evidence type="ECO:0000313" key="1">
    <source>
        <dbReference type="EMBL" id="OOP72776.1"/>
    </source>
</evidence>
<dbReference type="SUPFAM" id="SSF69336">
    <property type="entry name" value="Alpha subunit of glutamate synthase, C-terminal domain"/>
    <property type="match status" value="1"/>
</dbReference>
<dbReference type="Proteomes" id="UP000190959">
    <property type="component" value="Unassembled WGS sequence"/>
</dbReference>
<evidence type="ECO:0000313" key="2">
    <source>
        <dbReference type="Proteomes" id="UP000190959"/>
    </source>
</evidence>
<reference evidence="1 2" key="1">
    <citation type="submission" date="2017-02" db="EMBL/GenBank/DDBJ databases">
        <title>Genome sequence of Clostridium beijerinckii Br21.</title>
        <authorList>
            <person name="Fonseca B.C."/>
            <person name="Guazzaroni M.E."/>
            <person name="Riano-Pachon D.M."/>
            <person name="Reginatto V."/>
        </authorList>
    </citation>
    <scope>NUCLEOTIDE SEQUENCE [LARGE SCALE GENOMIC DNA]</scope>
    <source>
        <strain evidence="1 2">Br21</strain>
    </source>
</reference>
<gene>
    <name evidence="1" type="ORF">CBEIBR21_13220</name>
</gene>